<accession>A0A1S8LCC1</accession>
<dbReference type="STRING" id="84029.CROST_12160"/>
<keyword evidence="2" id="KW-0560">Oxidoreductase</keyword>
<dbReference type="InterPro" id="IPR005980">
    <property type="entry name" value="Nase_CF_NifB"/>
</dbReference>
<dbReference type="PANTHER" id="PTHR33712:SF7">
    <property type="entry name" value="LIGHT-INDEPENDENT PROTOCHLOROPHYLLIDE REDUCTASE SUBUNIT B"/>
    <property type="match status" value="1"/>
</dbReference>
<dbReference type="InterPro" id="IPR050152">
    <property type="entry name" value="ChlB/BchB/BchZ"/>
</dbReference>
<name>A0A1S8LCC1_9CLOT</name>
<evidence type="ECO:0000256" key="1">
    <source>
        <dbReference type="RuleBase" id="RU004021"/>
    </source>
</evidence>
<dbReference type="InterPro" id="IPR007197">
    <property type="entry name" value="rSAM"/>
</dbReference>
<dbReference type="Gene3D" id="3.20.20.70">
    <property type="entry name" value="Aldolase class I"/>
    <property type="match status" value="1"/>
</dbReference>
<dbReference type="EMBL" id="CP096983">
    <property type="protein sequence ID" value="URZ09840.1"/>
    <property type="molecule type" value="Genomic_DNA"/>
</dbReference>
<sequence length="879" mass="98376">MANKNLVNVDINPCKMCMPMGGVMAFKGIENSMVILHGSQGCSTYIRRHMATHYNEPVDIASSALTEKGTVYGGTENLKKGLKNMIKLYNPSTIGVMTTCLAETIGEDINRIVGEFFEEEKEYSEKINIITVPTPGYGGTEAEGYYVALRKIVEQVCELSDRNNSINIICANLNPGDVRNIKGILNKFNIKYTMLPDVSNTLDSPHNEKYRRIPIGGTKIEDIKRMSGAVATIEMGATVEDEKSPGVFLKEKFSVPLYKCEIPIGIRNTTKFISLISKLSTTKIPEELLVERGRYLDGMIDNHKYTGKARVIIYGEPEFTLAIAKTCLENGTQIKLIATGARNKLLEAELSEEIKKQKEEALILDDTDFDTIEKYAKEFDVNLFIGNSDGRRMASKLGIEILRVGFPVHDRVGAQRQVITGYNGSAFLIDSISNEMLKITENKFRKEAFNNYYLKSVENTKNIYNQNKTCKHPCFGDDAHRFARMHIPVAPKCNITCNYCSRKYDCVNESRPGVTSEVLNPMEALEKFKVVKSKMSNLTVVGIAGPGDALANFDKVKETFKAIRNYDPEVTFCLSTNGLMLPFYANEIIDLGVSHVTVTMNAVDKKIGARIYKEVNYLGKKYNGEEGAEILLNNQLTGIKYLCAKGVVCKVNIVMLKGINDNHINDVVKKVKECGVYMTNIMRMIPVEGSAFEKLPTVTNKELNKMRKDCEIDMKQMYHCRQCRADAIGTLAEDHSIDFRNIGCGSCHSITCDNSTQVSNENIYKFAVSSRTGINVDQHFGHASEFYIYTYSEGKVRFLEKRNVDKYCSGVEECDSTEDKISKIIKTVRDCSAVLVLRAGIEPKRQLKEKGIEIIEMYETINKGVKLAAEKILSSSVNS</sequence>
<dbReference type="SUPFAM" id="SSF53146">
    <property type="entry name" value="Nitrogenase accessory factor-like"/>
    <property type="match status" value="1"/>
</dbReference>
<dbReference type="NCBIfam" id="TIGR01290">
    <property type="entry name" value="nifB"/>
    <property type="match status" value="1"/>
</dbReference>
<dbReference type="AlphaFoldDB" id="A0A1S8LCC1"/>
<dbReference type="SUPFAM" id="SSF53807">
    <property type="entry name" value="Helical backbone' metal receptor"/>
    <property type="match status" value="1"/>
</dbReference>
<keyword evidence="3" id="KW-1185">Reference proteome</keyword>
<dbReference type="InterPro" id="IPR003731">
    <property type="entry name" value="Di-Nase_FeMo-co_biosynth"/>
</dbReference>
<comment type="similarity">
    <text evidence="1">Belongs to the NifD/NifK/NifE/NifN family.</text>
</comment>
<keyword evidence="1" id="KW-0535">Nitrogen fixation</keyword>
<dbReference type="InterPro" id="IPR006638">
    <property type="entry name" value="Elp3/MiaA/NifB-like_rSAM"/>
</dbReference>
<dbReference type="SFLD" id="SFLDS00029">
    <property type="entry name" value="Radical_SAM"/>
    <property type="match status" value="1"/>
</dbReference>
<dbReference type="SFLD" id="SFLDG01068">
    <property type="entry name" value="FeMo_cofactor_biosynthesis_pro"/>
    <property type="match status" value="1"/>
</dbReference>
<dbReference type="GO" id="GO:0016163">
    <property type="term" value="F:nitrogenase activity"/>
    <property type="evidence" value="ECO:0007669"/>
    <property type="project" value="InterPro"/>
</dbReference>
<dbReference type="CDD" id="cd00852">
    <property type="entry name" value="NifB"/>
    <property type="match status" value="1"/>
</dbReference>
<dbReference type="CDD" id="cd01335">
    <property type="entry name" value="Radical_SAM"/>
    <property type="match status" value="1"/>
</dbReference>
<dbReference type="InterPro" id="IPR013785">
    <property type="entry name" value="Aldolase_TIM"/>
</dbReference>
<dbReference type="InterPro" id="IPR058240">
    <property type="entry name" value="rSAM_sf"/>
</dbReference>
<dbReference type="Pfam" id="PF02579">
    <property type="entry name" value="Nitro_FeMo-Co"/>
    <property type="match status" value="1"/>
</dbReference>
<organism evidence="2 3">
    <name type="scientific">Clostridium felsineum</name>
    <dbReference type="NCBI Taxonomy" id="36839"/>
    <lineage>
        <taxon>Bacteria</taxon>
        <taxon>Bacillati</taxon>
        <taxon>Bacillota</taxon>
        <taxon>Clostridia</taxon>
        <taxon>Eubacteriales</taxon>
        <taxon>Clostridiaceae</taxon>
        <taxon>Clostridium</taxon>
    </lineage>
</organism>
<dbReference type="RefSeq" id="WP_077835594.1">
    <property type="nucleotide sequence ID" value="NZ_CP096983.1"/>
</dbReference>
<dbReference type="KEGG" id="crw:CROST_005390"/>
<dbReference type="Gene3D" id="1.20.89.10">
    <property type="entry name" value="Nitrogenase Molybdenum-iron Protein, subunit B, domain 4"/>
    <property type="match status" value="1"/>
</dbReference>
<dbReference type="InterPro" id="IPR000510">
    <property type="entry name" value="Nase/OxRdtase_comp1"/>
</dbReference>
<reference evidence="2 3" key="1">
    <citation type="submission" date="2022-04" db="EMBL/GenBank/DDBJ databases">
        <title>Genome sequence of C. roseum typestrain.</title>
        <authorList>
            <person name="Poehlein A."/>
            <person name="Schoch T."/>
            <person name="Duerre P."/>
            <person name="Daniel R."/>
        </authorList>
    </citation>
    <scope>NUCLEOTIDE SEQUENCE [LARGE SCALE GENOMIC DNA]</scope>
    <source>
        <strain evidence="2 3">DSM 7320</strain>
    </source>
</reference>
<dbReference type="InterPro" id="IPR036105">
    <property type="entry name" value="DiNase_FeMo-co_biosyn_sf"/>
</dbReference>
<dbReference type="PANTHER" id="PTHR33712">
    <property type="entry name" value="LIGHT-INDEPENDENT PROTOCHLOROPHYLLIDE REDUCTASE SUBUNIT B"/>
    <property type="match status" value="1"/>
</dbReference>
<dbReference type="SUPFAM" id="SSF102114">
    <property type="entry name" value="Radical SAM enzymes"/>
    <property type="match status" value="1"/>
</dbReference>
<dbReference type="Gene3D" id="3.30.420.130">
    <property type="entry name" value="Dinitrogenase iron-molybdenum cofactor biosynthesis domain"/>
    <property type="match status" value="1"/>
</dbReference>
<dbReference type="SFLD" id="SFLDF00281">
    <property type="entry name" value="FeMo_cofactor_biosynthesis_pro"/>
    <property type="match status" value="1"/>
</dbReference>
<dbReference type="SMART" id="SM00729">
    <property type="entry name" value="Elp3"/>
    <property type="match status" value="1"/>
</dbReference>
<dbReference type="SFLD" id="SFLDG01067">
    <property type="entry name" value="SPASM/twitch_domain_containing"/>
    <property type="match status" value="1"/>
</dbReference>
<evidence type="ECO:0000313" key="3">
    <source>
        <dbReference type="Proteomes" id="UP000190951"/>
    </source>
</evidence>
<dbReference type="EC" id="1.3.7.7" evidence="2"/>
<dbReference type="InterPro" id="IPR000318">
    <property type="entry name" value="Nase_comp1_CS"/>
</dbReference>
<dbReference type="Proteomes" id="UP000190951">
    <property type="component" value="Chromosome"/>
</dbReference>
<dbReference type="Gene3D" id="3.40.50.1980">
    <property type="entry name" value="Nitrogenase molybdenum iron protein domain"/>
    <property type="match status" value="3"/>
</dbReference>
<gene>
    <name evidence="2" type="primary">bchB</name>
    <name evidence="2" type="ORF">CROST_005390</name>
</gene>
<dbReference type="PROSITE" id="PS51918">
    <property type="entry name" value="RADICAL_SAM"/>
    <property type="match status" value="1"/>
</dbReference>
<proteinExistence type="inferred from homology"/>
<dbReference type="Pfam" id="PF00148">
    <property type="entry name" value="Oxidored_nitro"/>
    <property type="match status" value="1"/>
</dbReference>
<protein>
    <submittedName>
        <fullName evidence="2">Light-independent protochlorophyllide reductase subunit B</fullName>
        <ecNumber evidence="2">1.3.7.7</ecNumber>
    </submittedName>
</protein>
<dbReference type="Pfam" id="PF04055">
    <property type="entry name" value="Radical_SAM"/>
    <property type="match status" value="1"/>
</dbReference>
<dbReference type="InterPro" id="IPR034165">
    <property type="entry name" value="NifB_C"/>
</dbReference>
<evidence type="ECO:0000313" key="2">
    <source>
        <dbReference type="EMBL" id="URZ09840.1"/>
    </source>
</evidence>
<dbReference type="PROSITE" id="PS00699">
    <property type="entry name" value="NITROGENASE_1_1"/>
    <property type="match status" value="1"/>
</dbReference>
<dbReference type="GO" id="GO:0051536">
    <property type="term" value="F:iron-sulfur cluster binding"/>
    <property type="evidence" value="ECO:0007669"/>
    <property type="project" value="InterPro"/>
</dbReference>